<feature type="compositionally biased region" description="Basic and acidic residues" evidence="3">
    <location>
        <begin position="311"/>
        <end position="332"/>
    </location>
</feature>
<dbReference type="Pfam" id="PF13415">
    <property type="entry name" value="Beta-prop_FBX42"/>
    <property type="match status" value="1"/>
</dbReference>
<keyword evidence="1" id="KW-0880">Kelch repeat</keyword>
<dbReference type="PANTHER" id="PTHR46093:SF3">
    <property type="entry name" value="ACYL-COA-BINDING DOMAIN-CONTAINING PROTEIN 4"/>
    <property type="match status" value="1"/>
</dbReference>
<feature type="compositionally biased region" description="Basic and acidic residues" evidence="3">
    <location>
        <begin position="184"/>
        <end position="264"/>
    </location>
</feature>
<sequence>MSSHLALKCIASVATPPVSLTRREEGSFYCHIAVPISDQLVVFSEGDWEEEGREYEVNLRYKDDEINLGKITSGNRCLLWKQIDMMVPPLMLSETEKGLAKLVVDICEYIAPPPQPIPVATFDLDLITTNENTPQFFDEKKSTPDRPQKKRRNSLNKEDITPSGPTNKKQKTTTRMRKTTPKTAKPDKKVKDSDEAKVASAKTQKDAPKPQSADRKIKKNAESKTAKPDKKIKDSNGAKVTSPRDKKDSPKPQSADRKTKKNAENKSSPKVGKKEKDSPKGTRKKSTQSNANSSDVGEKQPSDKVSGNENVDAKDRSKDDVQSVTETKDTSKHARRKSEPRKKSEVFGVLGDKIVENQENKCVRKNRQTDKASSTNTVESDLVTQKSDKENIDFDIVNTEKKDGMEGDTKAVHKLKNSIIDLPEERGKMASCKDITLRALERPSGRWGHSLCFIHKKQSVLIGGQGEKSQLCKDSVWTLDTETRRWLDMVTESESQKPEYRMGHTATYDPIVRCIYVFGGSKNTRWFHDVHMLDIEEWKWQLLKVNGKAPTRAYHSATLYRHELWIFGGVYPRPDPQPDGCSNEIQIFSPVMESWHSATLLNDQLVVFGGWDAPISYSDLHILDMSIVEWTQPKVSGSPPSPRSWHASCALSNNRVMIHGGYNGDFALEDTHIFNLDALCWSQIVVDSPPSARVGHKALCMPYRIDNGEEDEVIIFGGGDNDGAYFDDLYSMYIPFSAGIESKDSEMCTS</sequence>
<dbReference type="SUPFAM" id="SSF117281">
    <property type="entry name" value="Kelch motif"/>
    <property type="match status" value="2"/>
</dbReference>
<name>A0ABY7FGZ4_MYAAR</name>
<accession>A0ABY7FGZ4</accession>
<evidence type="ECO:0000313" key="5">
    <source>
        <dbReference type="Proteomes" id="UP001164746"/>
    </source>
</evidence>
<reference evidence="4" key="1">
    <citation type="submission" date="2022-11" db="EMBL/GenBank/DDBJ databases">
        <title>Centuries of genome instability and evolution in soft-shell clam transmissible cancer (bioRxiv).</title>
        <authorList>
            <person name="Hart S.F.M."/>
            <person name="Yonemitsu M.A."/>
            <person name="Giersch R.M."/>
            <person name="Beal B.F."/>
            <person name="Arriagada G."/>
            <person name="Davis B.W."/>
            <person name="Ostrander E.A."/>
            <person name="Goff S.P."/>
            <person name="Metzger M.J."/>
        </authorList>
    </citation>
    <scope>NUCLEOTIDE SEQUENCE</scope>
    <source>
        <strain evidence="4">MELC-2E11</strain>
        <tissue evidence="4">Siphon/mantle</tissue>
    </source>
</reference>
<proteinExistence type="predicted"/>
<evidence type="ECO:0000256" key="2">
    <source>
        <dbReference type="ARBA" id="ARBA00022737"/>
    </source>
</evidence>
<dbReference type="Proteomes" id="UP001164746">
    <property type="component" value="Chromosome 11"/>
</dbReference>
<keyword evidence="5" id="KW-1185">Reference proteome</keyword>
<dbReference type="InterPro" id="IPR015915">
    <property type="entry name" value="Kelch-typ_b-propeller"/>
</dbReference>
<feature type="compositionally biased region" description="Basic and acidic residues" evidence="3">
    <location>
        <begin position="137"/>
        <end position="147"/>
    </location>
</feature>
<protein>
    <submittedName>
        <fullName evidence="4">RNGB-like protein</fullName>
    </submittedName>
</protein>
<evidence type="ECO:0000256" key="1">
    <source>
        <dbReference type="ARBA" id="ARBA00022441"/>
    </source>
</evidence>
<feature type="compositionally biased region" description="Basic residues" evidence="3">
    <location>
        <begin position="168"/>
        <end position="180"/>
    </location>
</feature>
<evidence type="ECO:0000256" key="3">
    <source>
        <dbReference type="SAM" id="MobiDB-lite"/>
    </source>
</evidence>
<keyword evidence="2" id="KW-0677">Repeat</keyword>
<dbReference type="EMBL" id="CP111022">
    <property type="protein sequence ID" value="WAR18506.1"/>
    <property type="molecule type" value="Genomic_DNA"/>
</dbReference>
<evidence type="ECO:0000313" key="4">
    <source>
        <dbReference type="EMBL" id="WAR18506.1"/>
    </source>
</evidence>
<feature type="region of interest" description="Disordered" evidence="3">
    <location>
        <begin position="133"/>
        <end position="345"/>
    </location>
</feature>
<gene>
    <name evidence="4" type="ORF">MAR_000344</name>
</gene>
<dbReference type="PANTHER" id="PTHR46093">
    <property type="entry name" value="ACYL-COA-BINDING DOMAIN-CONTAINING PROTEIN 5"/>
    <property type="match status" value="1"/>
</dbReference>
<dbReference type="Gene3D" id="2.120.10.80">
    <property type="entry name" value="Kelch-type beta propeller"/>
    <property type="match status" value="2"/>
</dbReference>
<organism evidence="4 5">
    <name type="scientific">Mya arenaria</name>
    <name type="common">Soft-shell clam</name>
    <dbReference type="NCBI Taxonomy" id="6604"/>
    <lineage>
        <taxon>Eukaryota</taxon>
        <taxon>Metazoa</taxon>
        <taxon>Spiralia</taxon>
        <taxon>Lophotrochozoa</taxon>
        <taxon>Mollusca</taxon>
        <taxon>Bivalvia</taxon>
        <taxon>Autobranchia</taxon>
        <taxon>Heteroconchia</taxon>
        <taxon>Euheterodonta</taxon>
        <taxon>Imparidentia</taxon>
        <taxon>Neoheterodontei</taxon>
        <taxon>Myida</taxon>
        <taxon>Myoidea</taxon>
        <taxon>Myidae</taxon>
        <taxon>Mya</taxon>
    </lineage>
</organism>